<feature type="region of interest" description="Disordered" evidence="1">
    <location>
        <begin position="43"/>
        <end position="64"/>
    </location>
</feature>
<evidence type="ECO:0000256" key="1">
    <source>
        <dbReference type="SAM" id="MobiDB-lite"/>
    </source>
</evidence>
<protein>
    <submittedName>
        <fullName evidence="2">Uncharacterized protein</fullName>
    </submittedName>
</protein>
<dbReference type="EMBL" id="KZ988150">
    <property type="protein sequence ID" value="RKP12960.1"/>
    <property type="molecule type" value="Genomic_DNA"/>
</dbReference>
<feature type="region of interest" description="Disordered" evidence="1">
    <location>
        <begin position="1"/>
        <end position="26"/>
    </location>
</feature>
<feature type="compositionally biased region" description="Basic and acidic residues" evidence="1">
    <location>
        <begin position="52"/>
        <end position="64"/>
    </location>
</feature>
<feature type="compositionally biased region" description="Basic residues" evidence="1">
    <location>
        <begin position="12"/>
        <end position="24"/>
    </location>
</feature>
<organism evidence="2 3">
    <name type="scientific">Piptocephalis cylindrospora</name>
    <dbReference type="NCBI Taxonomy" id="1907219"/>
    <lineage>
        <taxon>Eukaryota</taxon>
        <taxon>Fungi</taxon>
        <taxon>Fungi incertae sedis</taxon>
        <taxon>Zoopagomycota</taxon>
        <taxon>Zoopagomycotina</taxon>
        <taxon>Zoopagomycetes</taxon>
        <taxon>Zoopagales</taxon>
        <taxon>Piptocephalidaceae</taxon>
        <taxon>Piptocephalis</taxon>
    </lineage>
</organism>
<accession>A0A4P9Y596</accession>
<dbReference type="AlphaFoldDB" id="A0A4P9Y596"/>
<evidence type="ECO:0000313" key="3">
    <source>
        <dbReference type="Proteomes" id="UP000267251"/>
    </source>
</evidence>
<sequence length="213" mass="24472">MKGNGERTRWGKEKRKRLDRRKKRWSEEKVGVTEWDIYRGRVLQGGGEGGGNDDHDHVRPLPLEPRGRDLAEQRRWGSVPMKAGSHKPGHTLGLRFSEISYNIVVSIQLLDAEDETRWQDETVSEDHMTLKRRISSSSAKSYRGWTCYNTGCIDGEMYGWVPSERKEIKKRGGGVEDKIDRQAGWWIKATDLGSWILDDDGARKIRLSLHIEG</sequence>
<gene>
    <name evidence="2" type="ORF">BJ684DRAFT_16601</name>
</gene>
<reference evidence="3" key="1">
    <citation type="journal article" date="2018" name="Nat. Microbiol.">
        <title>Leveraging single-cell genomics to expand the fungal tree of life.</title>
        <authorList>
            <person name="Ahrendt S.R."/>
            <person name="Quandt C.A."/>
            <person name="Ciobanu D."/>
            <person name="Clum A."/>
            <person name="Salamov A."/>
            <person name="Andreopoulos B."/>
            <person name="Cheng J.F."/>
            <person name="Woyke T."/>
            <person name="Pelin A."/>
            <person name="Henrissat B."/>
            <person name="Reynolds N.K."/>
            <person name="Benny G.L."/>
            <person name="Smith M.E."/>
            <person name="James T.Y."/>
            <person name="Grigoriev I.V."/>
        </authorList>
    </citation>
    <scope>NUCLEOTIDE SEQUENCE [LARGE SCALE GENOMIC DNA]</scope>
</reference>
<feature type="compositionally biased region" description="Basic and acidic residues" evidence="1">
    <location>
        <begin position="1"/>
        <end position="11"/>
    </location>
</feature>
<keyword evidence="3" id="KW-1185">Reference proteome</keyword>
<proteinExistence type="predicted"/>
<evidence type="ECO:0000313" key="2">
    <source>
        <dbReference type="EMBL" id="RKP12960.1"/>
    </source>
</evidence>
<name>A0A4P9Y596_9FUNG</name>
<dbReference type="Proteomes" id="UP000267251">
    <property type="component" value="Unassembled WGS sequence"/>
</dbReference>